<evidence type="ECO:0000256" key="2">
    <source>
        <dbReference type="ARBA" id="ARBA00022908"/>
    </source>
</evidence>
<dbReference type="SUPFAM" id="SSF56349">
    <property type="entry name" value="DNA breaking-rejoining enzymes"/>
    <property type="match status" value="1"/>
</dbReference>
<evidence type="ECO:0000313" key="9">
    <source>
        <dbReference type="Proteomes" id="UP000198926"/>
    </source>
</evidence>
<keyword evidence="3 5" id="KW-0238">DNA-binding</keyword>
<keyword evidence="9" id="KW-1185">Reference proteome</keyword>
<protein>
    <submittedName>
        <fullName evidence="8">Site-specific recombinase XerD</fullName>
    </submittedName>
</protein>
<dbReference type="PROSITE" id="PS51898">
    <property type="entry name" value="TYR_RECOMBINASE"/>
    <property type="match status" value="1"/>
</dbReference>
<dbReference type="Proteomes" id="UP000198926">
    <property type="component" value="Unassembled WGS sequence"/>
</dbReference>
<evidence type="ECO:0000256" key="4">
    <source>
        <dbReference type="ARBA" id="ARBA00023172"/>
    </source>
</evidence>
<proteinExistence type="inferred from homology"/>
<dbReference type="Pfam" id="PF00589">
    <property type="entry name" value="Phage_integrase"/>
    <property type="match status" value="1"/>
</dbReference>
<dbReference type="InterPro" id="IPR013762">
    <property type="entry name" value="Integrase-like_cat_sf"/>
</dbReference>
<keyword evidence="2" id="KW-0229">DNA integration</keyword>
<organism evidence="8 9">
    <name type="scientific">Yoonia litorea</name>
    <dbReference type="NCBI Taxonomy" id="1123755"/>
    <lineage>
        <taxon>Bacteria</taxon>
        <taxon>Pseudomonadati</taxon>
        <taxon>Pseudomonadota</taxon>
        <taxon>Alphaproteobacteria</taxon>
        <taxon>Rhodobacterales</taxon>
        <taxon>Paracoccaceae</taxon>
        <taxon>Yoonia</taxon>
    </lineage>
</organism>
<dbReference type="InterPro" id="IPR010998">
    <property type="entry name" value="Integrase_recombinase_N"/>
</dbReference>
<dbReference type="PROSITE" id="PS51900">
    <property type="entry name" value="CB"/>
    <property type="match status" value="1"/>
</dbReference>
<name>A0A1I6MWV1_9RHOB</name>
<evidence type="ECO:0000259" key="6">
    <source>
        <dbReference type="PROSITE" id="PS51898"/>
    </source>
</evidence>
<dbReference type="InterPro" id="IPR011010">
    <property type="entry name" value="DNA_brk_join_enz"/>
</dbReference>
<comment type="similarity">
    <text evidence="1">Belongs to the 'phage' integrase family.</text>
</comment>
<evidence type="ECO:0000256" key="5">
    <source>
        <dbReference type="PROSITE-ProRule" id="PRU01248"/>
    </source>
</evidence>
<keyword evidence="4" id="KW-0233">DNA recombination</keyword>
<dbReference type="Gene3D" id="1.10.150.130">
    <property type="match status" value="1"/>
</dbReference>
<dbReference type="GO" id="GO:0006310">
    <property type="term" value="P:DNA recombination"/>
    <property type="evidence" value="ECO:0007669"/>
    <property type="project" value="UniProtKB-KW"/>
</dbReference>
<reference evidence="8 9" key="1">
    <citation type="submission" date="2016-10" db="EMBL/GenBank/DDBJ databases">
        <authorList>
            <person name="de Groot N.N."/>
        </authorList>
    </citation>
    <scope>NUCLEOTIDE SEQUENCE [LARGE SCALE GENOMIC DNA]</scope>
    <source>
        <strain evidence="8 9">DSM 29433</strain>
    </source>
</reference>
<dbReference type="PANTHER" id="PTHR30349">
    <property type="entry name" value="PHAGE INTEGRASE-RELATED"/>
    <property type="match status" value="1"/>
</dbReference>
<dbReference type="GO" id="GO:0003677">
    <property type="term" value="F:DNA binding"/>
    <property type="evidence" value="ECO:0007669"/>
    <property type="project" value="UniProtKB-UniRule"/>
</dbReference>
<accession>A0A1I6MWV1</accession>
<dbReference type="InterPro" id="IPR002104">
    <property type="entry name" value="Integrase_catalytic"/>
</dbReference>
<dbReference type="EMBL" id="FOZM01000002">
    <property type="protein sequence ID" value="SFS20107.1"/>
    <property type="molecule type" value="Genomic_DNA"/>
</dbReference>
<dbReference type="Gene3D" id="1.10.443.10">
    <property type="entry name" value="Intergrase catalytic core"/>
    <property type="match status" value="1"/>
</dbReference>
<evidence type="ECO:0000256" key="3">
    <source>
        <dbReference type="ARBA" id="ARBA00023125"/>
    </source>
</evidence>
<gene>
    <name evidence="8" type="ORF">SAMN05444714_2479</name>
</gene>
<dbReference type="PANTHER" id="PTHR30349:SF64">
    <property type="entry name" value="PROPHAGE INTEGRASE INTD-RELATED"/>
    <property type="match status" value="1"/>
</dbReference>
<evidence type="ECO:0000313" key="8">
    <source>
        <dbReference type="EMBL" id="SFS20107.1"/>
    </source>
</evidence>
<feature type="domain" description="Core-binding (CB)" evidence="7">
    <location>
        <begin position="77"/>
        <end position="157"/>
    </location>
</feature>
<dbReference type="GO" id="GO:0015074">
    <property type="term" value="P:DNA integration"/>
    <property type="evidence" value="ECO:0007669"/>
    <property type="project" value="UniProtKB-KW"/>
</dbReference>
<dbReference type="InterPro" id="IPR044068">
    <property type="entry name" value="CB"/>
</dbReference>
<dbReference type="AlphaFoldDB" id="A0A1I6MWV1"/>
<evidence type="ECO:0000259" key="7">
    <source>
        <dbReference type="PROSITE" id="PS51900"/>
    </source>
</evidence>
<feature type="domain" description="Tyr recombinase" evidence="6">
    <location>
        <begin position="178"/>
        <end position="351"/>
    </location>
</feature>
<dbReference type="InterPro" id="IPR050090">
    <property type="entry name" value="Tyrosine_recombinase_XerCD"/>
</dbReference>
<evidence type="ECO:0000256" key="1">
    <source>
        <dbReference type="ARBA" id="ARBA00008857"/>
    </source>
</evidence>
<sequence>MPRIREHLLQTTNRHGNIRYMFHRLPDGRRITIKGEPGDAAFEARYDFLVSGGDRIEELDQASINRQREGERPELVRELTRLHERHLDRLVTQGALSSSTSAHYARFTRRFADEFGDVPLHTITDAHLIQVLDMWSETANAYNNALRSLKHLFAYAASRWGLRPSPAALIAKKEVATDGFAPWSEDDLKRYFKHHKLGTKAHLTMMLLMRVAPRISDLVKLGPKNIVEIGGVRYLHFKPQKTKSVAVTVPMTADLLEAIDATETGKETFLVTTHGKPHSAKAFCSNIAQWRREAGITEQLSAHGMRKTVGINLAENGATEYQLMAALGHTTPKVTEVYTRAAKRRDLAIAAVAKSTLRDFSKSGEEQ</sequence>
<dbReference type="STRING" id="1123755.SAMN05444714_2479"/>